<dbReference type="PANTHER" id="PTHR40084:SF1">
    <property type="entry name" value="PHOSPHOTRANSFERASE"/>
    <property type="match status" value="1"/>
</dbReference>
<dbReference type="GeneID" id="40474546"/>
<protein>
    <submittedName>
        <fullName evidence="1">TIGR00375 family protein</fullName>
    </submittedName>
</protein>
<dbReference type="RefSeq" id="WP_139680461.1">
    <property type="nucleotide sequence ID" value="NZ_CP040846.1"/>
</dbReference>
<gene>
    <name evidence="1" type="ORF">FH039_05140</name>
</gene>
<dbReference type="KEGG" id="tic:FH039_05140"/>
<dbReference type="AlphaFoldDB" id="A0A4Y5SM12"/>
<dbReference type="NCBIfam" id="TIGR00375">
    <property type="entry name" value="TIGR00375 family protein"/>
    <property type="match status" value="1"/>
</dbReference>
<dbReference type="CDD" id="cd19067">
    <property type="entry name" value="PfuEndoQ-like"/>
    <property type="match status" value="1"/>
</dbReference>
<evidence type="ECO:0000313" key="1">
    <source>
        <dbReference type="EMBL" id="QDA31111.1"/>
    </source>
</evidence>
<accession>A0A4Y5SM12</accession>
<organism evidence="1 2">
    <name type="scientific">Thermococcus indicus</name>
    <dbReference type="NCBI Taxonomy" id="2586643"/>
    <lineage>
        <taxon>Archaea</taxon>
        <taxon>Methanobacteriati</taxon>
        <taxon>Methanobacteriota</taxon>
        <taxon>Thermococci</taxon>
        <taxon>Thermococcales</taxon>
        <taxon>Thermococcaceae</taxon>
        <taxon>Thermococcus</taxon>
    </lineage>
</organism>
<dbReference type="PANTHER" id="PTHR40084">
    <property type="entry name" value="PHOSPHOHYDROLASE, PHP FAMILY"/>
    <property type="match status" value="1"/>
</dbReference>
<dbReference type="Gene3D" id="3.20.20.140">
    <property type="entry name" value="Metal-dependent hydrolases"/>
    <property type="match status" value="1"/>
</dbReference>
<name>A0A4Y5SM12_9EURY</name>
<reference evidence="1 2" key="1">
    <citation type="submission" date="2019-06" db="EMBL/GenBank/DDBJ databases">
        <title>Thermococcus indicus sp. nov., a Fe(III)-reducing hyperthermophilic archaeon isolated from the Onnuri vent field of the Central Indian Ocean ridge.</title>
        <authorList>
            <person name="Lim J.K."/>
            <person name="Kim Y.J."/>
            <person name="Kwon K.K."/>
        </authorList>
    </citation>
    <scope>NUCLEOTIDE SEQUENCE [LARGE SCALE GENOMIC DNA]</scope>
    <source>
        <strain evidence="1 2">IOH1</strain>
    </source>
</reference>
<keyword evidence="2" id="KW-1185">Reference proteome</keyword>
<dbReference type="OrthoDB" id="114814at2157"/>
<sequence length="420" mass="47736">MHVDADLHIHSRYSKAVSKAMTIPNLAENARFKGLGVVGTGDILNPKWEEELLRYTEKVDEGTYERNGIRFLLTAEVEDNRRVHHVLIFPSISTVREMREELRKYSGDIEAEGRPRVNLPAAEIADLANELGVLIGPAHAFTPWTSLYKEYDSLKEAYQGAKIQFLELGLSADSEMADRIKAHHSLTYLSNSDAHSPMPHRLGREFNRFEVKDATFEEIRKAILRKGGRKIVLNAGLDPRLGKYHLTACSRCYTHYSPGEARAFKWKCPKCGGRIKKGVHDRILELADTEERPKDRPPYLRLAPLAEIIAMVIGRGVETKAVRLIWERFLREFGSEIRVLVDVPLENLAEVHEEVAKAVWAYREGKLIVIPGGGGKYGEIKLPEEIRKASVEELESVEVSVPEEERPRQRSITEFLEVKR</sequence>
<proteinExistence type="predicted"/>
<dbReference type="EMBL" id="CP040846">
    <property type="protein sequence ID" value="QDA31111.1"/>
    <property type="molecule type" value="Genomic_DNA"/>
</dbReference>
<evidence type="ECO:0000313" key="2">
    <source>
        <dbReference type="Proteomes" id="UP000306007"/>
    </source>
</evidence>
<dbReference type="InterPro" id="IPR016195">
    <property type="entry name" value="Pol/histidinol_Pase-like"/>
</dbReference>
<dbReference type="Proteomes" id="UP000306007">
    <property type="component" value="Chromosome"/>
</dbReference>
<dbReference type="SUPFAM" id="SSF89550">
    <property type="entry name" value="PHP domain-like"/>
    <property type="match status" value="1"/>
</dbReference>
<dbReference type="InterPro" id="IPR005287">
    <property type="entry name" value="CHP00375"/>
</dbReference>